<organism evidence="1 2">
    <name type="scientific">Artomyces pyxidatus</name>
    <dbReference type="NCBI Taxonomy" id="48021"/>
    <lineage>
        <taxon>Eukaryota</taxon>
        <taxon>Fungi</taxon>
        <taxon>Dikarya</taxon>
        <taxon>Basidiomycota</taxon>
        <taxon>Agaricomycotina</taxon>
        <taxon>Agaricomycetes</taxon>
        <taxon>Russulales</taxon>
        <taxon>Auriscalpiaceae</taxon>
        <taxon>Artomyces</taxon>
    </lineage>
</organism>
<reference evidence="1" key="2">
    <citation type="journal article" date="2022" name="New Phytol.">
        <title>Evolutionary transition to the ectomycorrhizal habit in the genomes of a hyperdiverse lineage of mushroom-forming fungi.</title>
        <authorList>
            <person name="Looney B."/>
            <person name="Miyauchi S."/>
            <person name="Morin E."/>
            <person name="Drula E."/>
            <person name="Courty P.E."/>
            <person name="Kohler A."/>
            <person name="Kuo A."/>
            <person name="LaButti K."/>
            <person name="Pangilinan J."/>
            <person name="Lipzen A."/>
            <person name="Riley R."/>
            <person name="Andreopoulos W."/>
            <person name="He G."/>
            <person name="Johnson J."/>
            <person name="Nolan M."/>
            <person name="Tritt A."/>
            <person name="Barry K.W."/>
            <person name="Grigoriev I.V."/>
            <person name="Nagy L.G."/>
            <person name="Hibbett D."/>
            <person name="Henrissat B."/>
            <person name="Matheny P.B."/>
            <person name="Labbe J."/>
            <person name="Martin F.M."/>
        </authorList>
    </citation>
    <scope>NUCLEOTIDE SEQUENCE</scope>
    <source>
        <strain evidence="1">HHB10654</strain>
    </source>
</reference>
<proteinExistence type="predicted"/>
<keyword evidence="2" id="KW-1185">Reference proteome</keyword>
<comment type="caution">
    <text evidence="1">The sequence shown here is derived from an EMBL/GenBank/DDBJ whole genome shotgun (WGS) entry which is preliminary data.</text>
</comment>
<accession>A0ACB8T836</accession>
<dbReference type="Proteomes" id="UP000814140">
    <property type="component" value="Unassembled WGS sequence"/>
</dbReference>
<reference evidence="1" key="1">
    <citation type="submission" date="2021-03" db="EMBL/GenBank/DDBJ databases">
        <authorList>
            <consortium name="DOE Joint Genome Institute"/>
            <person name="Ahrendt S."/>
            <person name="Looney B.P."/>
            <person name="Miyauchi S."/>
            <person name="Morin E."/>
            <person name="Drula E."/>
            <person name="Courty P.E."/>
            <person name="Chicoki N."/>
            <person name="Fauchery L."/>
            <person name="Kohler A."/>
            <person name="Kuo A."/>
            <person name="Labutti K."/>
            <person name="Pangilinan J."/>
            <person name="Lipzen A."/>
            <person name="Riley R."/>
            <person name="Andreopoulos W."/>
            <person name="He G."/>
            <person name="Johnson J."/>
            <person name="Barry K.W."/>
            <person name="Grigoriev I.V."/>
            <person name="Nagy L."/>
            <person name="Hibbett D."/>
            <person name="Henrissat B."/>
            <person name="Matheny P.B."/>
            <person name="Labbe J."/>
            <person name="Martin F."/>
        </authorList>
    </citation>
    <scope>NUCLEOTIDE SEQUENCE</scope>
    <source>
        <strain evidence="1">HHB10654</strain>
    </source>
</reference>
<gene>
    <name evidence="1" type="ORF">BV25DRAFT_1823290</name>
</gene>
<dbReference type="EMBL" id="MU277199">
    <property type="protein sequence ID" value="KAI0064313.1"/>
    <property type="molecule type" value="Genomic_DNA"/>
</dbReference>
<protein>
    <submittedName>
        <fullName evidence="1">Uncharacterized protein</fullName>
    </submittedName>
</protein>
<sequence>MTMSMSSDIAKPLPAQPAQNEFGVDRLATLLQSLDDVSARFKVHAQRLEEQMAGHKGNVETINSTIIINTFVAGVQAQILASTSVKNETTLNVATNMFGFVGLTIVLVGTCIGIAHAVSVRQSMSHIDDILQHVSHRLSEAQAKLEELNRYDRTEHSKDVLAEATGVEAVLAHVVNVFKMLEACGDDPTNRYSLLLEKVSTIFLKFLKMSSRSTVETMATITQTARETPFFICILRSVGLTSLLEYLSAGSASFLEHISAVLAIGVMTGYAVVCLLLSVVCFAAASQPRAVWIMAVMAMCYCLISSWLLIPSLPMGRIHHEIKQYARDSRVAEPPLSVATSAGVDDGV</sequence>
<evidence type="ECO:0000313" key="1">
    <source>
        <dbReference type="EMBL" id="KAI0064313.1"/>
    </source>
</evidence>
<name>A0ACB8T836_9AGAM</name>
<evidence type="ECO:0000313" key="2">
    <source>
        <dbReference type="Proteomes" id="UP000814140"/>
    </source>
</evidence>